<dbReference type="RefSeq" id="WP_169656758.1">
    <property type="nucleotide sequence ID" value="NZ_JABANE010000024.1"/>
</dbReference>
<dbReference type="Proteomes" id="UP000576082">
    <property type="component" value="Unassembled WGS sequence"/>
</dbReference>
<evidence type="ECO:0000313" key="2">
    <source>
        <dbReference type="Proteomes" id="UP000576082"/>
    </source>
</evidence>
<dbReference type="EMBL" id="JABANE010000024">
    <property type="protein sequence ID" value="NME68454.1"/>
    <property type="molecule type" value="Genomic_DNA"/>
</dbReference>
<keyword evidence="2" id="KW-1185">Reference proteome</keyword>
<comment type="caution">
    <text evidence="1">The sequence shown here is derived from an EMBL/GenBank/DDBJ whole genome shotgun (WGS) entry which is preliminary data.</text>
</comment>
<dbReference type="AlphaFoldDB" id="A0A7X9P2P3"/>
<organism evidence="1 2">
    <name type="scientific">Flammeovirga aprica JL-4</name>
    <dbReference type="NCBI Taxonomy" id="694437"/>
    <lineage>
        <taxon>Bacteria</taxon>
        <taxon>Pseudomonadati</taxon>
        <taxon>Bacteroidota</taxon>
        <taxon>Cytophagia</taxon>
        <taxon>Cytophagales</taxon>
        <taxon>Flammeovirgaceae</taxon>
        <taxon>Flammeovirga</taxon>
    </lineage>
</organism>
<evidence type="ECO:0008006" key="3">
    <source>
        <dbReference type="Google" id="ProtNLM"/>
    </source>
</evidence>
<evidence type="ECO:0000313" key="1">
    <source>
        <dbReference type="EMBL" id="NME68454.1"/>
    </source>
</evidence>
<protein>
    <recommendedName>
        <fullName evidence="3">WG repeat-containing protein</fullName>
    </recommendedName>
</protein>
<name>A0A7X9P2P3_9BACT</name>
<reference evidence="1 2" key="1">
    <citation type="submission" date="2020-04" db="EMBL/GenBank/DDBJ databases">
        <title>Flammeovirga sp. SR4, a novel species isolated from seawater.</title>
        <authorList>
            <person name="Wang X."/>
        </authorList>
    </citation>
    <scope>NUCLEOTIDE SEQUENCE [LARGE SCALE GENOMIC DNA]</scope>
    <source>
        <strain evidence="1 2">ATCC 23126</strain>
    </source>
</reference>
<accession>A0A7X9P2P3</accession>
<gene>
    <name evidence="1" type="ORF">HHU12_10835</name>
</gene>
<sequence length="278" mass="32245">MNTRTIYLINLLFLFILPIYNATSQPITIDANMLYGKVHFTVGQKNYPENNGATICPEKFHSLGRTYKICYFRYISTVFSIETVTTTDIEDKVYFNNHSVSFDEDGFRPVGDSEITFLYYDGHIPRIKINYYEFQIQSTTDNSGYFHKNQVGVIDDYDLDVLDIDGYIILPNATDIMHNINEIICVQNYVGRSITDDRPKKVGSLLRVPQFFIDTNQEYYWELKNANGLVATIEKKEYLSEEEYANFHQIRVVSESFASKFHIHEDGGVSYALNEKLK</sequence>
<proteinExistence type="predicted"/>